<evidence type="ECO:0000313" key="2">
    <source>
        <dbReference type="Proteomes" id="UP001321766"/>
    </source>
</evidence>
<accession>A0ABM8B983</accession>
<dbReference type="EMBL" id="AP026798">
    <property type="protein sequence ID" value="BDR53447.1"/>
    <property type="molecule type" value="Genomic_DNA"/>
</dbReference>
<protein>
    <submittedName>
        <fullName evidence="1">Uncharacterized protein</fullName>
    </submittedName>
</protein>
<organism evidence="1 2">
    <name type="scientific">Bombiscardovia nodaiensis</name>
    <dbReference type="NCBI Taxonomy" id="2932181"/>
    <lineage>
        <taxon>Bacteria</taxon>
        <taxon>Bacillati</taxon>
        <taxon>Actinomycetota</taxon>
        <taxon>Actinomycetes</taxon>
        <taxon>Bifidobacteriales</taxon>
        <taxon>Bifidobacteriaceae</taxon>
        <taxon>Bombiscardovia</taxon>
    </lineage>
</organism>
<gene>
    <name evidence="1" type="ORF">KIM372_13540</name>
</gene>
<proteinExistence type="predicted"/>
<sequence length="71" mass="7851">MYVMIWRSDIQKNITSPGFSFVTFPKYDTGAFSAFITDLSRVSGAPKYAAASQLILQALGTIFLHCLLMAQ</sequence>
<evidence type="ECO:0000313" key="1">
    <source>
        <dbReference type="EMBL" id="BDR53447.1"/>
    </source>
</evidence>
<dbReference type="Proteomes" id="UP001321766">
    <property type="component" value="Chromosome"/>
</dbReference>
<name>A0ABM8B983_9BIFI</name>
<reference evidence="1 2" key="1">
    <citation type="journal article" date="2023" name="Microbiol. Spectr.">
        <title>Symbiosis of Carpenter Bees with Uncharacterized Lactic Acid Bacteria Showing NAD Auxotrophy.</title>
        <authorList>
            <person name="Kawasaki S."/>
            <person name="Ozawa K."/>
            <person name="Mori T."/>
            <person name="Yamamoto A."/>
            <person name="Ito M."/>
            <person name="Ohkuma M."/>
            <person name="Sakamoto M."/>
            <person name="Matsutani M."/>
        </authorList>
    </citation>
    <scope>NUCLEOTIDE SEQUENCE [LARGE SCALE GENOMIC DNA]</scope>
    <source>
        <strain evidence="1 2">Kim37-2</strain>
    </source>
</reference>
<keyword evidence="2" id="KW-1185">Reference proteome</keyword>